<proteinExistence type="predicted"/>
<evidence type="ECO:0000313" key="2">
    <source>
        <dbReference type="EMBL" id="OEG09846.1"/>
    </source>
</evidence>
<reference evidence="3" key="1">
    <citation type="submission" date="2016-09" db="EMBL/GenBank/DDBJ databases">
        <authorList>
            <person name="Gulvik C.A."/>
        </authorList>
    </citation>
    <scope>NUCLEOTIDE SEQUENCE [LARGE SCALE GENOMIC DNA]</scope>
    <source>
        <strain evidence="3">LMG 8895</strain>
    </source>
</reference>
<dbReference type="EMBL" id="MIJY01000044">
    <property type="protein sequence ID" value="OEG09846.1"/>
    <property type="molecule type" value="Genomic_DNA"/>
</dbReference>
<keyword evidence="3" id="KW-1185">Reference proteome</keyword>
<evidence type="ECO:0000256" key="1">
    <source>
        <dbReference type="SAM" id="SignalP"/>
    </source>
</evidence>
<accession>A0A1E5GAU8</accession>
<dbReference type="OrthoDB" id="2194672at2"/>
<dbReference type="RefSeq" id="WP_069664599.1">
    <property type="nucleotide sequence ID" value="NZ_JBHUJJ010000001.1"/>
</dbReference>
<gene>
    <name evidence="2" type="ORF">BCR25_10100</name>
</gene>
<dbReference type="Proteomes" id="UP000095094">
    <property type="component" value="Unassembled WGS sequence"/>
</dbReference>
<evidence type="ECO:0008006" key="4">
    <source>
        <dbReference type="Google" id="ProtNLM"/>
    </source>
</evidence>
<feature type="signal peptide" evidence="1">
    <location>
        <begin position="1"/>
        <end position="27"/>
    </location>
</feature>
<keyword evidence="1" id="KW-0732">Signal</keyword>
<comment type="caution">
    <text evidence="2">The sequence shown here is derived from an EMBL/GenBank/DDBJ whole genome shotgun (WGS) entry which is preliminary data.</text>
</comment>
<protein>
    <recommendedName>
        <fullName evidence="4">DUF4352 domain-containing protein</fullName>
    </recommendedName>
</protein>
<feature type="chain" id="PRO_5039069784" description="DUF4352 domain-containing protein" evidence="1">
    <location>
        <begin position="28"/>
        <end position="194"/>
    </location>
</feature>
<organism evidence="2 3">
    <name type="scientific">Enterococcus termitis</name>
    <dbReference type="NCBI Taxonomy" id="332950"/>
    <lineage>
        <taxon>Bacteria</taxon>
        <taxon>Bacillati</taxon>
        <taxon>Bacillota</taxon>
        <taxon>Bacilli</taxon>
        <taxon>Lactobacillales</taxon>
        <taxon>Enterococcaceae</taxon>
        <taxon>Enterococcus</taxon>
    </lineage>
</organism>
<dbReference type="AlphaFoldDB" id="A0A1E5GAU8"/>
<sequence>MKKMKKRSRQMLFLVPLSLLSISLLLGDTGANFYSSDQKEYLGKVGDLQVNLKDNDSITANLKVNNEQKRVISVKNDTEVNQFVRVMVFPVSKDTEDVATQSLPSEVAKNLNTSDWTEGKDGYFYYHKKLAKGQETSELFKQITSETPGEMTIYLKAEAISAEGDTFISAWWQKTIPTIDPLKTIYNTLESQVD</sequence>
<evidence type="ECO:0000313" key="3">
    <source>
        <dbReference type="Proteomes" id="UP000095094"/>
    </source>
</evidence>
<name>A0A1E5GAU8_9ENTE</name>